<proteinExistence type="predicted"/>
<accession>A0A832A5E9</accession>
<dbReference type="Gene3D" id="2.30.40.10">
    <property type="entry name" value="Urease, subunit C, domain 1"/>
    <property type="match status" value="1"/>
</dbReference>
<dbReference type="EMBL" id="DSTK01000035">
    <property type="protein sequence ID" value="HFK97917.1"/>
    <property type="molecule type" value="Genomic_DNA"/>
</dbReference>
<evidence type="ECO:0008006" key="2">
    <source>
        <dbReference type="Google" id="ProtNLM"/>
    </source>
</evidence>
<evidence type="ECO:0000313" key="1">
    <source>
        <dbReference type="EMBL" id="HFK97917.1"/>
    </source>
</evidence>
<name>A0A832A5E9_9BACT</name>
<sequence length="464" mass="50101">MRPKTLILQSGTVYDPVTGEEGTKRDIAVCGETIVAVENVSDVDEIVDVSGKLVTAAAVDCAAHVAFPGLWALRAAGLYPDGETIARRYAERGFGHVHESWATLFDWGTVQAEWDRIPGPDVSVGLLLPLYDLTAAADAQDVSAAHNVLSLLCALLGTHGFYLPEPRVRFRDDVYKHREKAATDLLPFLGAACDGLPGPIILPAQSLRAEDCAALSCGMHIQRVTAFGDMEAAGYLAASAGFDRPGISADVGLAWPEKSVELTWVPPPGGTQGRRWDVGAFLMLKAEPLPTEDFRDHGETLRVLAQGIAEGWALSCRHANLALVEDWEGLIRAFLEVWTVREWFLATRVHAAKALGFSDRGHLAPGARANLAVYGEPAEETPAEWAKVLSRCHRLYVGGREVYDAARGGWTPSARIGRSRHTATAAIDLEGLAALSDGMSLRPETLRRLMPRAERAIGDDSQDS</sequence>
<organism evidence="1">
    <name type="scientific">Desulfacinum infernum</name>
    <dbReference type="NCBI Taxonomy" id="35837"/>
    <lineage>
        <taxon>Bacteria</taxon>
        <taxon>Pseudomonadati</taxon>
        <taxon>Thermodesulfobacteriota</taxon>
        <taxon>Syntrophobacteria</taxon>
        <taxon>Syntrophobacterales</taxon>
        <taxon>Syntrophobacteraceae</taxon>
        <taxon>Desulfacinum</taxon>
    </lineage>
</organism>
<comment type="caution">
    <text evidence="1">The sequence shown here is derived from an EMBL/GenBank/DDBJ whole genome shotgun (WGS) entry which is preliminary data.</text>
</comment>
<dbReference type="AlphaFoldDB" id="A0A832A5E9"/>
<dbReference type="SUPFAM" id="SSF51338">
    <property type="entry name" value="Composite domain of metallo-dependent hydrolases"/>
    <property type="match status" value="1"/>
</dbReference>
<dbReference type="GO" id="GO:0016810">
    <property type="term" value="F:hydrolase activity, acting on carbon-nitrogen (but not peptide) bonds"/>
    <property type="evidence" value="ECO:0007669"/>
    <property type="project" value="InterPro"/>
</dbReference>
<reference evidence="1" key="1">
    <citation type="journal article" date="2020" name="mSystems">
        <title>Genome- and Community-Level Interaction Insights into Carbon Utilization and Element Cycling Functions of Hydrothermarchaeota in Hydrothermal Sediment.</title>
        <authorList>
            <person name="Zhou Z."/>
            <person name="Liu Y."/>
            <person name="Xu W."/>
            <person name="Pan J."/>
            <person name="Luo Z.H."/>
            <person name="Li M."/>
        </authorList>
    </citation>
    <scope>NUCLEOTIDE SEQUENCE [LARGE SCALE GENOMIC DNA]</scope>
    <source>
        <strain evidence="1">SpSt-456</strain>
    </source>
</reference>
<protein>
    <recommendedName>
        <fullName evidence="2">Amidohydrolase 3 domain-containing protein</fullName>
    </recommendedName>
</protein>
<gene>
    <name evidence="1" type="ORF">ENS06_11445</name>
</gene>
<dbReference type="InterPro" id="IPR011059">
    <property type="entry name" value="Metal-dep_hydrolase_composite"/>
</dbReference>